<dbReference type="SMR" id="A0A7Y7UEI3"/>
<dbReference type="GO" id="GO:0005737">
    <property type="term" value="C:cytoplasm"/>
    <property type="evidence" value="ECO:0007669"/>
    <property type="project" value="InterPro"/>
</dbReference>
<sequence length="302" mass="35306">MPRNKVRIKRNLQHLKFQLDSEIDSLVSLLRQLELLECRVYTLPLVKSENTHSIENCVKVKTITGLDAFNLAINSYSKFEKDLGASGKRTYRLPGCIIVSGNNHEKIELHRILETINSLKVQFRNEVQSIGSSRKDKFELIHDTFKNLVTIQLYRGIPFTDKSVDRLNFSWSNKYITSKTSINEILALLQKQINHIPRRTNKEDWARLVQKEIEVIQQLPKETLLRIKRPTKPIIRSDMVCDNVTRQLVVNTPLILFQNKIPAISDLQDYLIDQRRSFREDITIYGNPILKRLHLYQKHPVI</sequence>
<accession>A0A7Y7UEI3</accession>
<reference evidence="1 2" key="1">
    <citation type="submission" date="2020-06" db="EMBL/GenBank/DDBJ databases">
        <title>Photobacterium damselae subsp. damselae comparative genomics.</title>
        <authorList>
            <person name="Osorio C.R."/>
        </authorList>
    </citation>
    <scope>NUCLEOTIDE SEQUENCE [LARGE SCALE GENOMIC DNA]</scope>
    <source>
        <strain evidence="1 2">TW250/03</strain>
    </source>
</reference>
<dbReference type="GO" id="GO:0006274">
    <property type="term" value="P:DNA replication termination"/>
    <property type="evidence" value="ECO:0007669"/>
    <property type="project" value="InterPro"/>
</dbReference>
<protein>
    <recommendedName>
        <fullName evidence="3">DNA replication terminus site-binding protein</fullName>
    </recommendedName>
</protein>
<dbReference type="Pfam" id="PF05472">
    <property type="entry name" value="Ter"/>
    <property type="match status" value="1"/>
</dbReference>
<dbReference type="InterPro" id="IPR036384">
    <property type="entry name" value="Tus_sf"/>
</dbReference>
<proteinExistence type="predicted"/>
<dbReference type="InterPro" id="IPR008865">
    <property type="entry name" value="DNA_replication_term_site-bd"/>
</dbReference>
<organism evidence="1 2">
    <name type="scientific">Photobacterium damselae subsp. damselae</name>
    <name type="common">Listonella damsela</name>
    <dbReference type="NCBI Taxonomy" id="85581"/>
    <lineage>
        <taxon>Bacteria</taxon>
        <taxon>Pseudomonadati</taxon>
        <taxon>Pseudomonadota</taxon>
        <taxon>Gammaproteobacteria</taxon>
        <taxon>Vibrionales</taxon>
        <taxon>Vibrionaceae</taxon>
        <taxon>Photobacterium</taxon>
    </lineage>
</organism>
<dbReference type="InterPro" id="IPR036381">
    <property type="entry name" value="Tus_dom1"/>
</dbReference>
<comment type="caution">
    <text evidence="1">The sequence shown here is derived from an EMBL/GenBank/DDBJ whole genome shotgun (WGS) entry which is preliminary data.</text>
</comment>
<dbReference type="GO" id="GO:0003677">
    <property type="term" value="F:DNA binding"/>
    <property type="evidence" value="ECO:0007669"/>
    <property type="project" value="InterPro"/>
</dbReference>
<evidence type="ECO:0000313" key="1">
    <source>
        <dbReference type="EMBL" id="NVP02147.1"/>
    </source>
</evidence>
<dbReference type="Proteomes" id="UP000533429">
    <property type="component" value="Unassembled WGS sequence"/>
</dbReference>
<gene>
    <name evidence="1" type="ORF">HWA77_18190</name>
</gene>
<dbReference type="Gene3D" id="3.50.14.10">
    <property type="entry name" value="Replication terminator Tus, domain 1 superfamily/Replication terminator Tus"/>
    <property type="match status" value="1"/>
</dbReference>
<dbReference type="RefSeq" id="WP_109376114.1">
    <property type="nucleotide sequence ID" value="NZ_JABXOQ010000023.1"/>
</dbReference>
<dbReference type="EMBL" id="JABXOR010001149">
    <property type="protein sequence ID" value="NVP02147.1"/>
    <property type="molecule type" value="Genomic_DNA"/>
</dbReference>
<evidence type="ECO:0000313" key="2">
    <source>
        <dbReference type="Proteomes" id="UP000533429"/>
    </source>
</evidence>
<evidence type="ECO:0008006" key="3">
    <source>
        <dbReference type="Google" id="ProtNLM"/>
    </source>
</evidence>
<dbReference type="AlphaFoldDB" id="A0A7Y7UEI3"/>
<dbReference type="Gene3D" id="3.30.54.10">
    <property type="match status" value="1"/>
</dbReference>
<name>A0A7Y7UEI3_PHODD</name>
<dbReference type="SUPFAM" id="SSF56596">
    <property type="entry name" value="Replication terminator protein (Tus)"/>
    <property type="match status" value="1"/>
</dbReference>